<name>A0ABU8Y1G1_9PROT</name>
<comment type="function">
    <text evidence="5">Together with its co-chaperonin GroES, plays an essential role in assisting protein folding. The GroEL-GroES system forms a nano-cage that allows encapsulation of the non-native substrate proteins and provides a physical environment optimized to promote and accelerate protein folding.</text>
</comment>
<keyword evidence="8" id="KW-1185">Reference proteome</keyword>
<keyword evidence="3" id="KW-0413">Isomerase</keyword>
<protein>
    <recommendedName>
        <fullName evidence="5">60 kDa chaperonin</fullName>
    </recommendedName>
</protein>
<comment type="similarity">
    <text evidence="1 4">Belongs to the chaperonin (HSP60) family.</text>
</comment>
<dbReference type="EMBL" id="JBBLZC010000041">
    <property type="protein sequence ID" value="MEK0086027.1"/>
    <property type="molecule type" value="Genomic_DNA"/>
</dbReference>
<dbReference type="InterPro" id="IPR027409">
    <property type="entry name" value="GroEL-like_apical_dom_sf"/>
</dbReference>
<accession>A0ABU8Y1G1</accession>
<dbReference type="InterPro" id="IPR002423">
    <property type="entry name" value="Cpn60/GroEL/TCP-1"/>
</dbReference>
<comment type="subunit">
    <text evidence="5">Forms a cylinder of 14 subunits composed of two heptameric rings stacked back-to-back. Interacts with the co-chaperonin GroES.</text>
</comment>
<dbReference type="SUPFAM" id="SSF52029">
    <property type="entry name" value="GroEL apical domain-like"/>
    <property type="match status" value="1"/>
</dbReference>
<proteinExistence type="inferred from homology"/>
<dbReference type="InterPro" id="IPR001844">
    <property type="entry name" value="Cpn60/GroEL"/>
</dbReference>
<dbReference type="NCBIfam" id="NF000592">
    <property type="entry name" value="PRK00013.1"/>
    <property type="match status" value="1"/>
</dbReference>
<dbReference type="PRINTS" id="PR00298">
    <property type="entry name" value="CHAPERONIN60"/>
</dbReference>
<organism evidence="7 8">
    <name type="scientific">Benzoatithermus flavus</name>
    <dbReference type="NCBI Taxonomy" id="3108223"/>
    <lineage>
        <taxon>Bacteria</taxon>
        <taxon>Pseudomonadati</taxon>
        <taxon>Pseudomonadota</taxon>
        <taxon>Alphaproteobacteria</taxon>
        <taxon>Geminicoccales</taxon>
        <taxon>Geminicoccaceae</taxon>
        <taxon>Benzoatithermus</taxon>
    </lineage>
</organism>
<comment type="caution">
    <text evidence="7">The sequence shown here is derived from an EMBL/GenBank/DDBJ whole genome shotgun (WGS) entry which is preliminary data.</text>
</comment>
<dbReference type="InterPro" id="IPR027413">
    <property type="entry name" value="GROEL-like_equatorial_sf"/>
</dbReference>
<dbReference type="NCBIfam" id="NF009489">
    <property type="entry name" value="PRK12851.1"/>
    <property type="match status" value="1"/>
</dbReference>
<dbReference type="SUPFAM" id="SSF54849">
    <property type="entry name" value="GroEL-intermediate domain like"/>
    <property type="match status" value="1"/>
</dbReference>
<dbReference type="PANTHER" id="PTHR45633">
    <property type="entry name" value="60 KDA HEAT SHOCK PROTEIN, MITOCHONDRIAL"/>
    <property type="match status" value="1"/>
</dbReference>
<gene>
    <name evidence="7" type="ORF">U1T56_22960</name>
</gene>
<evidence type="ECO:0000256" key="6">
    <source>
        <dbReference type="SAM" id="MobiDB-lite"/>
    </source>
</evidence>
<dbReference type="RefSeq" id="WP_418161871.1">
    <property type="nucleotide sequence ID" value="NZ_JBBLZC010000041.1"/>
</dbReference>
<evidence type="ECO:0000256" key="5">
    <source>
        <dbReference type="RuleBase" id="RU000419"/>
    </source>
</evidence>
<dbReference type="Pfam" id="PF00118">
    <property type="entry name" value="Cpn60_TCP1"/>
    <property type="match status" value="1"/>
</dbReference>
<dbReference type="Gene3D" id="3.50.7.10">
    <property type="entry name" value="GroEL"/>
    <property type="match status" value="1"/>
</dbReference>
<dbReference type="Proteomes" id="UP001375743">
    <property type="component" value="Unassembled WGS sequence"/>
</dbReference>
<keyword evidence="2" id="KW-0143">Chaperone</keyword>
<reference evidence="7 8" key="1">
    <citation type="submission" date="2024-01" db="EMBL/GenBank/DDBJ databases">
        <title>Multi-omics insights into the function and evolution of sodium benzoate biodegradation pathways in Benzoatithermus flavus gen. nov., sp. nov. from hot spring.</title>
        <authorList>
            <person name="Hu C.-J."/>
            <person name="Li W.-J."/>
        </authorList>
    </citation>
    <scope>NUCLEOTIDE SEQUENCE [LARGE SCALE GENOMIC DNA]</scope>
    <source>
        <strain evidence="7 8">SYSU G07066</strain>
    </source>
</reference>
<evidence type="ECO:0000313" key="8">
    <source>
        <dbReference type="Proteomes" id="UP001375743"/>
    </source>
</evidence>
<dbReference type="Gene3D" id="1.10.560.10">
    <property type="entry name" value="GroEL-like equatorial domain"/>
    <property type="match status" value="1"/>
</dbReference>
<evidence type="ECO:0000256" key="3">
    <source>
        <dbReference type="ARBA" id="ARBA00023235"/>
    </source>
</evidence>
<evidence type="ECO:0000313" key="7">
    <source>
        <dbReference type="EMBL" id="MEK0086027.1"/>
    </source>
</evidence>
<dbReference type="InterPro" id="IPR027410">
    <property type="entry name" value="TCP-1-like_intermed_sf"/>
</dbReference>
<evidence type="ECO:0000256" key="4">
    <source>
        <dbReference type="RuleBase" id="RU000418"/>
    </source>
</evidence>
<dbReference type="SUPFAM" id="SSF48592">
    <property type="entry name" value="GroEL equatorial domain-like"/>
    <property type="match status" value="1"/>
</dbReference>
<dbReference type="CDD" id="cd03344">
    <property type="entry name" value="GroEL"/>
    <property type="match status" value="1"/>
</dbReference>
<feature type="region of interest" description="Disordered" evidence="6">
    <location>
        <begin position="523"/>
        <end position="545"/>
    </location>
</feature>
<evidence type="ECO:0000256" key="2">
    <source>
        <dbReference type="ARBA" id="ARBA00023186"/>
    </source>
</evidence>
<dbReference type="NCBIfam" id="NF009488">
    <property type="entry name" value="PRK12850.1"/>
    <property type="match status" value="1"/>
</dbReference>
<evidence type="ECO:0000256" key="1">
    <source>
        <dbReference type="ARBA" id="ARBA00006607"/>
    </source>
</evidence>
<sequence length="545" mass="56817">MAKIMLHHGEARAALARGVAKLTLAVQGTMGPKGTNAIIDRPIGTPLISRDGVSIAAEIELEDRFENMGAQVVREVSKQTNDVAGDGTTTATVLANALIQGGVKVLDQGQSAVDLVAGIELACAHVIEALRRQARPLPDDRALEQVAVVAATEPALGRLVAEAVRRVGPDGIIEVEHGVPGEPTRLDVLEGMSFDRGYLSHHMATDPETMEAVLEQPLILITDNRIPHAAALDAVLAEVARQRRPLLVIAEEIAPDAVARLIAARRQGCIAVAVNPPDYGHWRKAMLEDLAILTGGRVLARELGGRVEAATAQDLGQAERIRVMLDRTAIVGGGGAPEAIRARRAQIERQLEAAPQNVERDKLAERLARLTGGTAILVAGGATPVEQKRAAQLLEDALNAARGARMEGVVPGGGTALAQMAPELDALLAGQDPSIGEGIRLVQRALEAPLACIAENAGFSGREIAAQVVSGPAGVGFDAATGQFVDLVAAGIMDPVKVIRTSVANAASVAKLILTTHTLIADRPEHQDPTAGPALGAGAERLGRP</sequence>
<dbReference type="NCBIfam" id="NF009487">
    <property type="entry name" value="PRK12849.1"/>
    <property type="match status" value="1"/>
</dbReference>
<dbReference type="Gene3D" id="3.30.260.10">
    <property type="entry name" value="TCP-1-like chaperonin intermediate domain"/>
    <property type="match status" value="1"/>
</dbReference>